<feature type="compositionally biased region" description="Polar residues" evidence="1">
    <location>
        <begin position="20"/>
        <end position="32"/>
    </location>
</feature>
<protein>
    <submittedName>
        <fullName evidence="2 4">Uncharacterized protein</fullName>
    </submittedName>
</protein>
<reference evidence="4" key="1">
    <citation type="submission" date="2016-06" db="UniProtKB">
        <authorList>
            <consortium name="WormBaseParasite"/>
        </authorList>
    </citation>
    <scope>IDENTIFICATION</scope>
</reference>
<evidence type="ECO:0000256" key="1">
    <source>
        <dbReference type="SAM" id="MobiDB-lite"/>
    </source>
</evidence>
<dbReference type="Proteomes" id="UP000271098">
    <property type="component" value="Unassembled WGS sequence"/>
</dbReference>
<keyword evidence="3" id="KW-1185">Reference proteome</keyword>
<feature type="region of interest" description="Disordered" evidence="1">
    <location>
        <begin position="1"/>
        <end position="42"/>
    </location>
</feature>
<name>A0A183EFV8_9BILA</name>
<dbReference type="AlphaFoldDB" id="A0A183EFV8"/>
<evidence type="ECO:0000313" key="4">
    <source>
        <dbReference type="WBParaSite" id="GPUH_0001987401-mRNA-1"/>
    </source>
</evidence>
<accession>A0A183EFV8</accession>
<evidence type="ECO:0000313" key="2">
    <source>
        <dbReference type="EMBL" id="VDN34720.1"/>
    </source>
</evidence>
<proteinExistence type="predicted"/>
<evidence type="ECO:0000313" key="3">
    <source>
        <dbReference type="Proteomes" id="UP000271098"/>
    </source>
</evidence>
<organism evidence="4">
    <name type="scientific">Gongylonema pulchrum</name>
    <dbReference type="NCBI Taxonomy" id="637853"/>
    <lineage>
        <taxon>Eukaryota</taxon>
        <taxon>Metazoa</taxon>
        <taxon>Ecdysozoa</taxon>
        <taxon>Nematoda</taxon>
        <taxon>Chromadorea</taxon>
        <taxon>Rhabditida</taxon>
        <taxon>Spirurina</taxon>
        <taxon>Spiruromorpha</taxon>
        <taxon>Spiruroidea</taxon>
        <taxon>Gongylonematidae</taxon>
        <taxon>Gongylonema</taxon>
    </lineage>
</organism>
<dbReference type="WBParaSite" id="GPUH_0001987401-mRNA-1">
    <property type="protein sequence ID" value="GPUH_0001987401-mRNA-1"/>
    <property type="gene ID" value="GPUH_0001987401"/>
</dbReference>
<dbReference type="EMBL" id="UYRT01089269">
    <property type="protein sequence ID" value="VDN34720.1"/>
    <property type="molecule type" value="Genomic_DNA"/>
</dbReference>
<reference evidence="2 3" key="2">
    <citation type="submission" date="2018-11" db="EMBL/GenBank/DDBJ databases">
        <authorList>
            <consortium name="Pathogen Informatics"/>
        </authorList>
    </citation>
    <scope>NUCLEOTIDE SEQUENCE [LARGE SCALE GENOMIC DNA]</scope>
</reference>
<sequence length="67" mass="7567">MRLDAAHTAPVPPFPRPSTLVVTRQNDRQQPTAAPLPPQDGCCLKKPRVCQKPSKYWFIVKNARDDL</sequence>
<gene>
    <name evidence="2" type="ORF">GPUH_LOCUS19849</name>
</gene>